<reference evidence="2" key="1">
    <citation type="submission" date="2020-03" db="EMBL/GenBank/DDBJ databases">
        <title>FDA dAtabase for Regulatory Grade micrObial Sequences (FDA-ARGOS): Supporting development and validation of Infectious Disease Dx tests.</title>
        <authorList>
            <person name="Campos J."/>
            <person name="Goldberg B."/>
            <person name="Tallon L."/>
            <person name="Sadzewicz L."/>
            <person name="Vavikolanu K."/>
            <person name="Mehta A."/>
            <person name="Aluvathingal J."/>
            <person name="Nadendla S."/>
            <person name="Nandy P."/>
            <person name="Geyer C."/>
            <person name="Yan Y."/>
            <person name="Sichtig H."/>
        </authorList>
    </citation>
    <scope>NUCLEOTIDE SEQUENCE [LARGE SCALE GENOMIC DNA]</scope>
    <source>
        <strain evidence="2">FDAARGOS_652</strain>
    </source>
</reference>
<dbReference type="EMBL" id="JABWAB010000004">
    <property type="protein sequence ID" value="KAF6052651.1"/>
    <property type="molecule type" value="Genomic_DNA"/>
</dbReference>
<evidence type="ECO:0000259" key="1">
    <source>
        <dbReference type="Pfam" id="PF02627"/>
    </source>
</evidence>
<sequence length="315" mass="35789">MTFLTAERLLRLAYHYPRLQNTWFLVATAALLELNLIEELPVVLHFALRQQLFEFCSDEDKVVNNDYMIKLAKDSISSSQQCIKLNSMGVRVPDILIPGTYYKLIPLNYKYTCGEDIKRKQHLIVKQMREVMLKLSAFSGLPKAINGLSTLKAATPASFAQEFSFRPYEVKIKQNDSDGVNTIDGPISTKSVDTTILKSNLLRGSTIWNTVFSNDINKRIKNQMIDAYPDLWYFTYQHIYSPLLSYTDILTAKKTSLVIVACLIVQDVEPQLKGHLKGALNNGATKEEISSTQELVSELRSWREVSNVQENVAKL</sequence>
<comment type="caution">
    <text evidence="2">The sequence shown here is derived from an EMBL/GenBank/DDBJ whole genome shotgun (WGS) entry which is preliminary data.</text>
</comment>
<proteinExistence type="predicted"/>
<dbReference type="Gene3D" id="1.20.1290.10">
    <property type="entry name" value="AhpD-like"/>
    <property type="match status" value="1"/>
</dbReference>
<dbReference type="InterPro" id="IPR029032">
    <property type="entry name" value="AhpD-like"/>
</dbReference>
<dbReference type="Proteomes" id="UP000590412">
    <property type="component" value="Unassembled WGS sequence"/>
</dbReference>
<dbReference type="PANTHER" id="PTHR28180:SF2">
    <property type="entry name" value="PEROXISOMAL PROTEIN 2"/>
    <property type="match status" value="1"/>
</dbReference>
<name>A0A8X7NJR4_CANPA</name>
<evidence type="ECO:0000313" key="2">
    <source>
        <dbReference type="EMBL" id="KAF6052651.1"/>
    </source>
</evidence>
<organism evidence="2 3">
    <name type="scientific">Candida parapsilosis</name>
    <name type="common">Yeast</name>
    <dbReference type="NCBI Taxonomy" id="5480"/>
    <lineage>
        <taxon>Eukaryota</taxon>
        <taxon>Fungi</taxon>
        <taxon>Dikarya</taxon>
        <taxon>Ascomycota</taxon>
        <taxon>Saccharomycotina</taxon>
        <taxon>Pichiomycetes</taxon>
        <taxon>Debaryomycetaceae</taxon>
        <taxon>Candida/Lodderomyces clade</taxon>
        <taxon>Candida</taxon>
    </lineage>
</organism>
<feature type="domain" description="Carboxymuconolactone decarboxylase-like" evidence="1">
    <location>
        <begin position="248"/>
        <end position="291"/>
    </location>
</feature>
<dbReference type="GO" id="GO:0051920">
    <property type="term" value="F:peroxiredoxin activity"/>
    <property type="evidence" value="ECO:0007669"/>
    <property type="project" value="InterPro"/>
</dbReference>
<dbReference type="InterPro" id="IPR003779">
    <property type="entry name" value="CMD-like"/>
</dbReference>
<dbReference type="OrthoDB" id="5537330at2759"/>
<dbReference type="InterPro" id="IPR052999">
    <property type="entry name" value="PTS1_Protein"/>
</dbReference>
<dbReference type="PANTHER" id="PTHR28180">
    <property type="entry name" value="CONSERVED MITOCHONDRIAL PROTEIN-RELATED"/>
    <property type="match status" value="1"/>
</dbReference>
<accession>A0A8X7NJR4</accession>
<dbReference type="SUPFAM" id="SSF69118">
    <property type="entry name" value="AhpD-like"/>
    <property type="match status" value="1"/>
</dbReference>
<evidence type="ECO:0000313" key="3">
    <source>
        <dbReference type="Proteomes" id="UP000590412"/>
    </source>
</evidence>
<gene>
    <name evidence="2" type="ORF">FOB60_002907</name>
</gene>
<dbReference type="AlphaFoldDB" id="A0A8X7NJR4"/>
<dbReference type="Pfam" id="PF02627">
    <property type="entry name" value="CMD"/>
    <property type="match status" value="1"/>
</dbReference>
<protein>
    <submittedName>
        <fullName evidence="2">Carboxymuconolactone decarboxylase family protein</fullName>
    </submittedName>
</protein>